<dbReference type="SUPFAM" id="SSF56574">
    <property type="entry name" value="Serpins"/>
    <property type="match status" value="2"/>
</dbReference>
<dbReference type="InterPro" id="IPR023796">
    <property type="entry name" value="Serpin_dom"/>
</dbReference>
<dbReference type="GO" id="GO:0004867">
    <property type="term" value="F:serine-type endopeptidase inhibitor activity"/>
    <property type="evidence" value="ECO:0007669"/>
    <property type="project" value="UniProtKB-KW"/>
</dbReference>
<dbReference type="EMBL" id="LNIX01000004">
    <property type="protein sequence ID" value="OXA55637.1"/>
    <property type="molecule type" value="Genomic_DNA"/>
</dbReference>
<evidence type="ECO:0000256" key="2">
    <source>
        <dbReference type="ARBA" id="ARBA00022690"/>
    </source>
</evidence>
<dbReference type="InterPro" id="IPR036186">
    <property type="entry name" value="Serpin_sf"/>
</dbReference>
<evidence type="ECO:0000256" key="1">
    <source>
        <dbReference type="ARBA" id="ARBA00009500"/>
    </source>
</evidence>
<dbReference type="InterPro" id="IPR042185">
    <property type="entry name" value="Serpin_sf_2"/>
</dbReference>
<feature type="domain" description="Serpin" evidence="6">
    <location>
        <begin position="44"/>
        <end position="376"/>
    </location>
</feature>
<proteinExistence type="inferred from homology"/>
<protein>
    <submittedName>
        <fullName evidence="7">Serpin B8</fullName>
    </submittedName>
</protein>
<dbReference type="Proteomes" id="UP000198287">
    <property type="component" value="Unassembled WGS sequence"/>
</dbReference>
<dbReference type="OMA" id="RKEANAW"/>
<dbReference type="OrthoDB" id="671595at2759"/>
<evidence type="ECO:0000313" key="7">
    <source>
        <dbReference type="EMBL" id="OXA55637.1"/>
    </source>
</evidence>
<feature type="signal peptide" evidence="5">
    <location>
        <begin position="1"/>
        <end position="22"/>
    </location>
</feature>
<dbReference type="InterPro" id="IPR023795">
    <property type="entry name" value="Serpin_CS"/>
</dbReference>
<evidence type="ECO:0000256" key="5">
    <source>
        <dbReference type="SAM" id="SignalP"/>
    </source>
</evidence>
<dbReference type="PANTHER" id="PTHR11461:SF211">
    <property type="entry name" value="GH10112P-RELATED"/>
    <property type="match status" value="1"/>
</dbReference>
<keyword evidence="3" id="KW-0722">Serine protease inhibitor</keyword>
<organism evidence="7 8">
    <name type="scientific">Folsomia candida</name>
    <name type="common">Springtail</name>
    <dbReference type="NCBI Taxonomy" id="158441"/>
    <lineage>
        <taxon>Eukaryota</taxon>
        <taxon>Metazoa</taxon>
        <taxon>Ecdysozoa</taxon>
        <taxon>Arthropoda</taxon>
        <taxon>Hexapoda</taxon>
        <taxon>Collembola</taxon>
        <taxon>Entomobryomorpha</taxon>
        <taxon>Isotomoidea</taxon>
        <taxon>Isotomidae</taxon>
        <taxon>Proisotominae</taxon>
        <taxon>Folsomia</taxon>
    </lineage>
</organism>
<dbReference type="InterPro" id="IPR000215">
    <property type="entry name" value="Serpin_fam"/>
</dbReference>
<dbReference type="Gene3D" id="3.30.497.10">
    <property type="entry name" value="Antithrombin, subunit I, domain 2"/>
    <property type="match status" value="3"/>
</dbReference>
<dbReference type="CDD" id="cd00172">
    <property type="entry name" value="serpin"/>
    <property type="match status" value="1"/>
</dbReference>
<keyword evidence="2" id="KW-0646">Protease inhibitor</keyword>
<reference evidence="7 8" key="1">
    <citation type="submission" date="2015-12" db="EMBL/GenBank/DDBJ databases">
        <title>The genome of Folsomia candida.</title>
        <authorList>
            <person name="Faddeeva A."/>
            <person name="Derks M.F."/>
            <person name="Anvar Y."/>
            <person name="Smit S."/>
            <person name="Van Straalen N."/>
            <person name="Roelofs D."/>
        </authorList>
    </citation>
    <scope>NUCLEOTIDE SEQUENCE [LARGE SCALE GENOMIC DNA]</scope>
    <source>
        <strain evidence="7 8">VU population</strain>
        <tissue evidence="7">Whole body</tissue>
    </source>
</reference>
<dbReference type="Pfam" id="PF00079">
    <property type="entry name" value="Serpin"/>
    <property type="match status" value="2"/>
</dbReference>
<accession>A0A226EEY5</accession>
<evidence type="ECO:0000256" key="4">
    <source>
        <dbReference type="RuleBase" id="RU000411"/>
    </source>
</evidence>
<dbReference type="PROSITE" id="PS00284">
    <property type="entry name" value="SERPIN"/>
    <property type="match status" value="1"/>
</dbReference>
<evidence type="ECO:0000259" key="6">
    <source>
        <dbReference type="SMART" id="SM00093"/>
    </source>
</evidence>
<evidence type="ECO:0000256" key="3">
    <source>
        <dbReference type="ARBA" id="ARBA00022900"/>
    </source>
</evidence>
<gene>
    <name evidence="7" type="ORF">Fcan01_09622</name>
</gene>
<comment type="similarity">
    <text evidence="1 4">Belongs to the serpin family.</text>
</comment>
<dbReference type="AlphaFoldDB" id="A0A226EEY5"/>
<dbReference type="PANTHER" id="PTHR11461">
    <property type="entry name" value="SERINE PROTEASE INHIBITOR, SERPIN"/>
    <property type="match status" value="1"/>
</dbReference>
<feature type="domain" description="Serpin" evidence="6">
    <location>
        <begin position="409"/>
        <end position="728"/>
    </location>
</feature>
<comment type="caution">
    <text evidence="7">The sequence shown here is derived from an EMBL/GenBank/DDBJ whole genome shotgun (WGS) entry which is preliminary data.</text>
</comment>
<dbReference type="Gene3D" id="2.30.39.10">
    <property type="entry name" value="Alpha-1-antitrypsin, domain 1"/>
    <property type="match status" value="2"/>
</dbReference>
<dbReference type="GO" id="GO:0005615">
    <property type="term" value="C:extracellular space"/>
    <property type="evidence" value="ECO:0007669"/>
    <property type="project" value="InterPro"/>
</dbReference>
<dbReference type="SMART" id="SM00093">
    <property type="entry name" value="SERPIN"/>
    <property type="match status" value="2"/>
</dbReference>
<keyword evidence="8" id="KW-1185">Reference proteome</keyword>
<evidence type="ECO:0000313" key="8">
    <source>
        <dbReference type="Proteomes" id="UP000198287"/>
    </source>
</evidence>
<dbReference type="InterPro" id="IPR042178">
    <property type="entry name" value="Serpin_sf_1"/>
</dbReference>
<name>A0A226EEY5_FOLCA</name>
<keyword evidence="5" id="KW-0732">Signal</keyword>
<sequence>MWKRLGFGTILIFGSICQLATSQNLDFISREGQAVAEATKNFPSKIYSATNEESGGNFVISPISIGSVLSMLREGANGATRKELNEAMEFQSLSENAISNGYHDILYSLHENKGSIVRIANRIYITNSGNIKPAFTDILQSKYLTKVLPTNFLRNQEVSDDINRWVDETTNGKITNLISSDDIDSNTKAIVANAIYFKGKWINQFNIRGTRNQLFYSDDGNSTEASFMEQEDVFPHVDLPELTASAIAMPYEGDRFNLIVILPHDGVKLAEVEEKLQPSSFTDIPPKMSKKSIQIVFPKFKMESQVDFTKLGILRKLGLADAITPGKADFSLITTEQRIHIDTVIQKCYIDITEQGTEAAGATYGTAILIGIVFSVAQIYGHQAEDTAVEIERSPELSKISSAQLKFSNRLYRILRDLDEKNLAYSPLIFHLALAALKGAADGDTLNEINIAANIAKFNNTILQDGYHDLIDFLKAHFSTNTTLAAAKINSFISNYTNGTIKNFVSEDSLEVTNKVVVLNSLYFKAEWEREFMPLLTEKHPFITDDGTEIELDMMNRAGYYPCAEILELNSTALSIPYKGGRFSLTIILPERGIPISQLEKNLEAFPMHAVLSKMSQRYIQLSLPKFTLESNIDMIGPLQLLGVKTLLSPHANLTKMSKKHGLFVNSFIQRTFLSVNEGGTEVSASNFIEAVPVTPRFLVPFTVDRPFVMFVYDSLTSTTLFVGKKLN</sequence>
<feature type="chain" id="PRO_5012668977" evidence="5">
    <location>
        <begin position="23"/>
        <end position="728"/>
    </location>
</feature>